<evidence type="ECO:0000313" key="1">
    <source>
        <dbReference type="EMBL" id="MDK2593795.1"/>
    </source>
</evidence>
<reference evidence="1 2" key="1">
    <citation type="submission" date="2023-05" db="EMBL/GenBank/DDBJ databases">
        <title>Pseudoalteromonas ardens sp. nov., Pseudoalteromonas obscura sp. nov., and Pseudoalteromonas umbrosa sp. nov., isolated from the coral Montipora capitata.</title>
        <authorList>
            <person name="Thomas E.M."/>
            <person name="Smith E.M."/>
            <person name="Papke E."/>
            <person name="Shlafstein M.D."/>
            <person name="Oline D.K."/>
            <person name="Videau P."/>
            <person name="Saw J.H."/>
            <person name="Strangman W.K."/>
            <person name="Ushijima B."/>
        </authorList>
    </citation>
    <scope>NUCLEOTIDE SEQUENCE [LARGE SCALE GENOMIC DNA]</scope>
    <source>
        <strain evidence="1 2">P94</strain>
    </source>
</reference>
<comment type="caution">
    <text evidence="1">The sequence shown here is derived from an EMBL/GenBank/DDBJ whole genome shotgun (WGS) entry which is preliminary data.</text>
</comment>
<accession>A0ABT7EEV0</accession>
<dbReference type="Proteomes" id="UP001231915">
    <property type="component" value="Unassembled WGS sequence"/>
</dbReference>
<sequence>MINEKQVEKFIRKRKRAIKNPVKYAGVFEDSKNDTRYYIEHGRNDRQQSYNERLPFLPWEFLKTEFVIPTDYYEMSAQSMLIQEGSLCSNTLSHSLCFAHINCIITYFTHKRYVIRFDRERKRGVSPDSVFYLVMAVILQQPERAEHIFKLLQVGYPKFWINRSKSHIGDFIILLFDAVKGGKQLQPIVDDFAYVDIVARWDTCDLQELTGYLTQLCDDQVAQVASPPSKMYFEFDNMNWQFTPYAALLLLALRAERGLPNPDFSHPGFGNITQLLPDEPVAPVEDELLSQLLACMRAQGFDEEALMNV</sequence>
<gene>
    <name evidence="1" type="ORF">QNM18_01790</name>
</gene>
<dbReference type="RefSeq" id="WP_284136136.1">
    <property type="nucleotide sequence ID" value="NZ_JASJUT010000001.1"/>
</dbReference>
<evidence type="ECO:0000313" key="2">
    <source>
        <dbReference type="Proteomes" id="UP001231915"/>
    </source>
</evidence>
<dbReference type="EMBL" id="JASJUT010000001">
    <property type="protein sequence ID" value="MDK2593795.1"/>
    <property type="molecule type" value="Genomic_DNA"/>
</dbReference>
<name>A0ABT7EEV0_9GAMM</name>
<keyword evidence="2" id="KW-1185">Reference proteome</keyword>
<proteinExistence type="predicted"/>
<protein>
    <submittedName>
        <fullName evidence="1">Uncharacterized protein</fullName>
    </submittedName>
</protein>
<organism evidence="1 2">
    <name type="scientific">Pseudoalteromonas obscura</name>
    <dbReference type="NCBI Taxonomy" id="3048491"/>
    <lineage>
        <taxon>Bacteria</taxon>
        <taxon>Pseudomonadati</taxon>
        <taxon>Pseudomonadota</taxon>
        <taxon>Gammaproteobacteria</taxon>
        <taxon>Alteromonadales</taxon>
        <taxon>Pseudoalteromonadaceae</taxon>
        <taxon>Pseudoalteromonas</taxon>
    </lineage>
</organism>